<sequence length="108" mass="12037">MSADLPKPIADYFAAANACDTRNLHDYFAEDAVVQDEREERRGVAAIRNWMKDTGEKYAAVAEVTTVVLQADDIVVAAKVTGNFPGSPATLHYTFRLRDDRIVHLEIQ</sequence>
<evidence type="ECO:0000313" key="3">
    <source>
        <dbReference type="Proteomes" id="UP001596379"/>
    </source>
</evidence>
<dbReference type="EMBL" id="JBHTCC010000005">
    <property type="protein sequence ID" value="MFC7299935.1"/>
    <property type="molecule type" value="Genomic_DNA"/>
</dbReference>
<keyword evidence="3" id="KW-1185">Reference proteome</keyword>
<dbReference type="InterPro" id="IPR032710">
    <property type="entry name" value="NTF2-like_dom_sf"/>
</dbReference>
<proteinExistence type="predicted"/>
<dbReference type="Pfam" id="PF12680">
    <property type="entry name" value="SnoaL_2"/>
    <property type="match status" value="1"/>
</dbReference>
<organism evidence="2 3">
    <name type="scientific">Herminiimonas aquatilis</name>
    <dbReference type="NCBI Taxonomy" id="345342"/>
    <lineage>
        <taxon>Bacteria</taxon>
        <taxon>Pseudomonadati</taxon>
        <taxon>Pseudomonadota</taxon>
        <taxon>Betaproteobacteria</taxon>
        <taxon>Burkholderiales</taxon>
        <taxon>Oxalobacteraceae</taxon>
        <taxon>Herminiimonas</taxon>
    </lineage>
</organism>
<gene>
    <name evidence="2" type="ORF">ACFQO0_15965</name>
</gene>
<evidence type="ECO:0000259" key="1">
    <source>
        <dbReference type="Pfam" id="PF12680"/>
    </source>
</evidence>
<accession>A0ABW2J8T9</accession>
<dbReference type="SUPFAM" id="SSF54427">
    <property type="entry name" value="NTF2-like"/>
    <property type="match status" value="1"/>
</dbReference>
<evidence type="ECO:0000313" key="2">
    <source>
        <dbReference type="EMBL" id="MFC7299935.1"/>
    </source>
</evidence>
<feature type="domain" description="SnoaL-like" evidence="1">
    <location>
        <begin position="10"/>
        <end position="104"/>
    </location>
</feature>
<protein>
    <submittedName>
        <fullName evidence="2">Nuclear transport factor 2 family protein</fullName>
    </submittedName>
</protein>
<reference evidence="3" key="1">
    <citation type="journal article" date="2019" name="Int. J. Syst. Evol. Microbiol.">
        <title>The Global Catalogue of Microorganisms (GCM) 10K type strain sequencing project: providing services to taxonomists for standard genome sequencing and annotation.</title>
        <authorList>
            <consortium name="The Broad Institute Genomics Platform"/>
            <consortium name="The Broad Institute Genome Sequencing Center for Infectious Disease"/>
            <person name="Wu L."/>
            <person name="Ma J."/>
        </authorList>
    </citation>
    <scope>NUCLEOTIDE SEQUENCE [LARGE SCALE GENOMIC DNA]</scope>
    <source>
        <strain evidence="3">CCUG 36956</strain>
    </source>
</reference>
<comment type="caution">
    <text evidence="2">The sequence shown here is derived from an EMBL/GenBank/DDBJ whole genome shotgun (WGS) entry which is preliminary data.</text>
</comment>
<dbReference type="Gene3D" id="3.10.450.50">
    <property type="match status" value="1"/>
</dbReference>
<dbReference type="Proteomes" id="UP001596379">
    <property type="component" value="Unassembled WGS sequence"/>
</dbReference>
<dbReference type="InterPro" id="IPR037401">
    <property type="entry name" value="SnoaL-like"/>
</dbReference>
<name>A0ABW2J8T9_9BURK</name>
<dbReference type="RefSeq" id="WP_382236594.1">
    <property type="nucleotide sequence ID" value="NZ_JBHTCC010000005.1"/>
</dbReference>